<keyword evidence="3" id="KW-1185">Reference proteome</keyword>
<keyword evidence="1" id="KW-0812">Transmembrane</keyword>
<gene>
    <name evidence="2" type="ORF">WDU96_05705</name>
</gene>
<feature type="transmembrane region" description="Helical" evidence="1">
    <location>
        <begin position="39"/>
        <end position="60"/>
    </location>
</feature>
<evidence type="ECO:0000313" key="3">
    <source>
        <dbReference type="Proteomes" id="UP001368654"/>
    </source>
</evidence>
<evidence type="ECO:0000256" key="1">
    <source>
        <dbReference type="SAM" id="Phobius"/>
    </source>
</evidence>
<sequence length="96" mass="9956">MSQPELAQRQSLGSIAVVWIAAAIAGVFIGIFVGADWRAAWLAVALGGCLMLSFVVQLMIGRADGFILRVAASMVGSLLVLGVISLGFALAEVVPR</sequence>
<feature type="transmembrane region" description="Helical" evidence="1">
    <location>
        <begin position="12"/>
        <end position="33"/>
    </location>
</feature>
<name>A0ABU8LT85_9MICO</name>
<protein>
    <submittedName>
        <fullName evidence="2">Uncharacterized protein</fullName>
    </submittedName>
</protein>
<accession>A0ABU8LT85</accession>
<comment type="caution">
    <text evidence="2">The sequence shown here is derived from an EMBL/GenBank/DDBJ whole genome shotgun (WGS) entry which is preliminary data.</text>
</comment>
<organism evidence="2 3">
    <name type="scientific">Microbacterium marmarense</name>
    <dbReference type="NCBI Taxonomy" id="3122051"/>
    <lineage>
        <taxon>Bacteria</taxon>
        <taxon>Bacillati</taxon>
        <taxon>Actinomycetota</taxon>
        <taxon>Actinomycetes</taxon>
        <taxon>Micrococcales</taxon>
        <taxon>Microbacteriaceae</taxon>
        <taxon>Microbacterium</taxon>
    </lineage>
</organism>
<feature type="transmembrane region" description="Helical" evidence="1">
    <location>
        <begin position="67"/>
        <end position="91"/>
    </location>
</feature>
<dbReference type="EMBL" id="JBBDGL010000001">
    <property type="protein sequence ID" value="MEJ1155094.1"/>
    <property type="molecule type" value="Genomic_DNA"/>
</dbReference>
<proteinExistence type="predicted"/>
<keyword evidence="1" id="KW-1133">Transmembrane helix</keyword>
<reference evidence="2 3" key="1">
    <citation type="submission" date="2024-02" db="EMBL/GenBank/DDBJ databases">
        <authorList>
            <person name="Saticioglu I.B."/>
        </authorList>
    </citation>
    <scope>NUCLEOTIDE SEQUENCE [LARGE SCALE GENOMIC DNA]</scope>
    <source>
        <strain evidence="2 3">Mu-86</strain>
    </source>
</reference>
<dbReference type="Proteomes" id="UP001368654">
    <property type="component" value="Unassembled WGS sequence"/>
</dbReference>
<dbReference type="RefSeq" id="WP_337337503.1">
    <property type="nucleotide sequence ID" value="NZ_JBBDGL010000001.1"/>
</dbReference>
<evidence type="ECO:0000313" key="2">
    <source>
        <dbReference type="EMBL" id="MEJ1155094.1"/>
    </source>
</evidence>
<keyword evidence="1" id="KW-0472">Membrane</keyword>